<reference evidence="2" key="1">
    <citation type="journal article" date="2023" name="Commun. Biol.">
        <title>Genome analysis of Parmales, the sister group of diatoms, reveals the evolutionary specialization of diatoms from phago-mixotrophs to photoautotrophs.</title>
        <authorList>
            <person name="Ban H."/>
            <person name="Sato S."/>
            <person name="Yoshikawa S."/>
            <person name="Yamada K."/>
            <person name="Nakamura Y."/>
            <person name="Ichinomiya M."/>
            <person name="Sato N."/>
            <person name="Blanc-Mathieu R."/>
            <person name="Endo H."/>
            <person name="Kuwata A."/>
            <person name="Ogata H."/>
        </authorList>
    </citation>
    <scope>NUCLEOTIDE SEQUENCE [LARGE SCALE GENOMIC DNA]</scope>
    <source>
        <strain evidence="2">NIES 3700</strain>
    </source>
</reference>
<sequence length="838" mass="92143">MSSRRISQTTSTSLTLTSLLPPPLASSFLSSTPPTPPVLTESNVCSVLVGNEVYVWKVDCTAMHIDLERPRFEVVRFEEPPLSHLPSPNGSLLLTSHPTSILITSTSSPSTFTTLPLPSPPLHLKFLSNYKFTFTTTKGVHLGLITLRPFEVKIRLTAVDSFLKSLIKLQADKEIIQGTFGRNGGGVKRIKVYDSSEDIVALYIPETGGIEVWKIGGDRDILVGGWNCDNSLKTVHSRMSKVKIHHVEIQKVIRKTVETEKGNRLVCYSEDGGVVLLTVWDLIEGEMVGCEVLETGRDVRDLVCKGVANLGIVVMTWPEVTMGVVGGRGWEGGEVETGEEEVIGWGGDFLGICKSGVVVKVSERFDRVEVGKGEETDEDKVVRNVLRQLDRYKGGLSVVGVEPLNPNVLERVIKEIVEEKFEMELEGVRRKGERLMLLGEMLESLGGGGRGRLIEEGEALKAYEYILTSSTPPSPLPTLPDYIQTLTSPNHLVNMITCSLEYRYEMCAKLNVTRQGGWWEGSEVVNKAMTWIEGQDWGLQLASIYVTCVIADQGKCLECIKQHKGVDTALNLAIEVNHVPTICDLSISTNALGLLTRVCKDKGVNFGRAVVSHLEGKRNDVILDCSTSTVLEEWFSPSGSRPSEWLYRVRNGEHAIVEELTSQPVQNVNPELDLKRFNLSMSKLSSHALGKTPKQFVVDGLISCESAEILGLPTATSDVEIFNTAINVIKSYPDKEKTTVAGLVGLAISGTSVNGGSASVYENLIECEKEVWEKVDGILREEGEDAYVEKVKETCLYGVGRAYFEKEGEGGGGLKRVREEVEKRTGVKVGRVLEIIEF</sequence>
<evidence type="ECO:0000313" key="2">
    <source>
        <dbReference type="Proteomes" id="UP001165122"/>
    </source>
</evidence>
<protein>
    <submittedName>
        <fullName evidence="1">Uncharacterized protein</fullName>
    </submittedName>
</protein>
<proteinExistence type="predicted"/>
<dbReference type="SUPFAM" id="SSF50978">
    <property type="entry name" value="WD40 repeat-like"/>
    <property type="match status" value="1"/>
</dbReference>
<dbReference type="EMBL" id="BRXW01000166">
    <property type="protein sequence ID" value="GMI11687.1"/>
    <property type="molecule type" value="Genomic_DNA"/>
</dbReference>
<organism evidence="1 2">
    <name type="scientific">Triparma laevis f. longispina</name>
    <dbReference type="NCBI Taxonomy" id="1714387"/>
    <lineage>
        <taxon>Eukaryota</taxon>
        <taxon>Sar</taxon>
        <taxon>Stramenopiles</taxon>
        <taxon>Ochrophyta</taxon>
        <taxon>Bolidophyceae</taxon>
        <taxon>Parmales</taxon>
        <taxon>Triparmaceae</taxon>
        <taxon>Triparma</taxon>
    </lineage>
</organism>
<accession>A0A9W7KU42</accession>
<dbReference type="OrthoDB" id="10486662at2759"/>
<name>A0A9W7KU42_9STRA</name>
<gene>
    <name evidence="1" type="ORF">TrLO_g5493</name>
</gene>
<evidence type="ECO:0000313" key="1">
    <source>
        <dbReference type="EMBL" id="GMI11687.1"/>
    </source>
</evidence>
<comment type="caution">
    <text evidence="1">The sequence shown here is derived from an EMBL/GenBank/DDBJ whole genome shotgun (WGS) entry which is preliminary data.</text>
</comment>
<dbReference type="Proteomes" id="UP001165122">
    <property type="component" value="Unassembled WGS sequence"/>
</dbReference>
<dbReference type="InterPro" id="IPR036322">
    <property type="entry name" value="WD40_repeat_dom_sf"/>
</dbReference>
<keyword evidence="2" id="KW-1185">Reference proteome</keyword>
<dbReference type="AlphaFoldDB" id="A0A9W7KU42"/>